<keyword evidence="2" id="KW-0808">Transferase</keyword>
<dbReference type="EMBL" id="CP133612">
    <property type="protein sequence ID" value="WMV07676.1"/>
    <property type="molecule type" value="Genomic_DNA"/>
</dbReference>
<evidence type="ECO:0000256" key="4">
    <source>
        <dbReference type="ARBA" id="ARBA00022741"/>
    </source>
</evidence>
<evidence type="ECO:0000256" key="3">
    <source>
        <dbReference type="ARBA" id="ARBA00022712"/>
    </source>
</evidence>
<dbReference type="AlphaFoldDB" id="A0AAF0PS07"/>
<reference evidence="6" key="1">
    <citation type="submission" date="2023-08" db="EMBL/GenBank/DDBJ databases">
        <title>A de novo genome assembly of Solanum verrucosum Schlechtendal, a Mexican diploid species geographically isolated from the other diploid A-genome species in potato relatives.</title>
        <authorList>
            <person name="Hosaka K."/>
        </authorList>
    </citation>
    <scope>NUCLEOTIDE SEQUENCE</scope>
    <source>
        <tissue evidence="6">Young leaves</tissue>
    </source>
</reference>
<dbReference type="Gene3D" id="1.10.287.890">
    <property type="entry name" value="Crystal structure of tRNA isopentenylpyrophosphate transferase (bh2366) domain"/>
    <property type="match status" value="1"/>
</dbReference>
<evidence type="ECO:0000313" key="7">
    <source>
        <dbReference type="Proteomes" id="UP001234989"/>
    </source>
</evidence>
<dbReference type="Pfam" id="PF01745">
    <property type="entry name" value="IPT"/>
    <property type="match status" value="1"/>
</dbReference>
<gene>
    <name evidence="6" type="ORF">MTR67_001061</name>
</gene>
<keyword evidence="4" id="KW-0547">Nucleotide-binding</keyword>
<sequence>MNTFINNNNNNKFNKKKVVFILGATGTGKSCLSVDLATHFQEEIINSDKMQVYKGLEIVTNKITHADKQGVRNNSLEQSVLNRRVDTRVDEMVTAAKMNTFINNNNKFNKKKVVFIMGATGTGKSRLSVDLATHFRGEIINSDKMQVYKGLEIVTNKITHADKQGVRHYLLGEIEPDSNFTAEDFCLKCNIYIEKILKAQCIPIIVGGSNSYIEKLVEDPVFMFKHKYDGCFIWIDVEQSVLNRRVDTRVDEMVNAGLVDEVRQIFIPDADYTKGIRLSIGVPEMAKYLREEKNLDGDDESKKMILQASISSIKPKMNTFINNNNKFNKKKVVFIMGATGTGKSRLSVDLATHFRGEIINSDKMQVYKGLEIVTNKITHADKQGVRHYLLGEIEPDSNFTAEDFCLKCNIYIEKILKAQCIPIIVGGSNSYIEKLVEDPVFMFKHKYDGCFIWIDVEQSVLNRRVDTRVDEMVNAGLVDEVRQIFIPDADYTKGIRLSIGVPEMAKYLREEKNLDGDDESKKMILQASISSIKPKMNTFINNNNRFNKKKVVFIMGATGTGKSRLSVDLATHFRGEIINSDKMQVYKGLEIVTNKITHVDKQGVRHYLLGEIEPDSNFTAEDFCLKCNIYIENFLKAQCIPIIVGGSNSYIEKLVEDPVFMFKHKYDGCFIWIDVEQSVLNRRVDTRVDEMVNAGLVDEVRQIFIPDADYTKGIRLSIGVPEMAKYLREEKNLDGDDESKKMILLASISSIKQQSVLNRRVDTRVDEMVNAGLVDEVRQIFIPDADYTKGIRLSIGVPEMAKYLREEKNIDGDDESKKMILQASISSIKQQSVLNRRVDTRVDEMVNAGVAKKNTFINNNNKFNKKKVVFIMGATGTGKSRLSVDLPTHFRGDIINSEKMQVYKGLEIVTNKITHADKQGVRHYLLGEIEPDSKFTAEDYCLNCNIYIEKILKAQCVPIIVGGSNSYIEKLVEDTVFMFKHKYDGCFIWIDVEQSVLNRRVDTRVDEMVNADSF</sequence>
<evidence type="ECO:0000256" key="2">
    <source>
        <dbReference type="ARBA" id="ARBA00022679"/>
    </source>
</evidence>
<dbReference type="Proteomes" id="UP001234989">
    <property type="component" value="Chromosome 1"/>
</dbReference>
<organism evidence="6 7">
    <name type="scientific">Solanum verrucosum</name>
    <dbReference type="NCBI Taxonomy" id="315347"/>
    <lineage>
        <taxon>Eukaryota</taxon>
        <taxon>Viridiplantae</taxon>
        <taxon>Streptophyta</taxon>
        <taxon>Embryophyta</taxon>
        <taxon>Tracheophyta</taxon>
        <taxon>Spermatophyta</taxon>
        <taxon>Magnoliopsida</taxon>
        <taxon>eudicotyledons</taxon>
        <taxon>Gunneridae</taxon>
        <taxon>Pentapetalae</taxon>
        <taxon>asterids</taxon>
        <taxon>lamiids</taxon>
        <taxon>Solanales</taxon>
        <taxon>Solanaceae</taxon>
        <taxon>Solanoideae</taxon>
        <taxon>Solaneae</taxon>
        <taxon>Solanum</taxon>
    </lineage>
</organism>
<dbReference type="Gene3D" id="3.40.50.300">
    <property type="entry name" value="P-loop containing nucleotide triphosphate hydrolases"/>
    <property type="match status" value="5"/>
</dbReference>
<evidence type="ECO:0000313" key="6">
    <source>
        <dbReference type="EMBL" id="WMV07676.1"/>
    </source>
</evidence>
<dbReference type="InterPro" id="IPR027417">
    <property type="entry name" value="P-loop_NTPase"/>
</dbReference>
<evidence type="ECO:0008006" key="8">
    <source>
        <dbReference type="Google" id="ProtNLM"/>
    </source>
</evidence>
<dbReference type="GO" id="GO:0006400">
    <property type="term" value="P:tRNA modification"/>
    <property type="evidence" value="ECO:0007669"/>
    <property type="project" value="TreeGrafter"/>
</dbReference>
<dbReference type="SUPFAM" id="SSF52540">
    <property type="entry name" value="P-loop containing nucleoside triphosphate hydrolases"/>
    <property type="match status" value="4"/>
</dbReference>
<evidence type="ECO:0000256" key="1">
    <source>
        <dbReference type="ARBA" id="ARBA00005842"/>
    </source>
</evidence>
<dbReference type="GO" id="GO:0052381">
    <property type="term" value="F:tRNA dimethylallyltransferase activity"/>
    <property type="evidence" value="ECO:0007669"/>
    <property type="project" value="InterPro"/>
</dbReference>
<evidence type="ECO:0000256" key="5">
    <source>
        <dbReference type="ARBA" id="ARBA00022840"/>
    </source>
</evidence>
<keyword evidence="3" id="KW-0203">Cytokinin biosynthesis</keyword>
<keyword evidence="7" id="KW-1185">Reference proteome</keyword>
<name>A0AAF0PS07_SOLVR</name>
<comment type="similarity">
    <text evidence="1">Belongs to the IPP transferase family.</text>
</comment>
<accession>A0AAF0PS07</accession>
<dbReference type="HAMAP" id="MF_00185">
    <property type="entry name" value="IPP_trans"/>
    <property type="match status" value="1"/>
</dbReference>
<dbReference type="GO" id="GO:0005524">
    <property type="term" value="F:ATP binding"/>
    <property type="evidence" value="ECO:0007669"/>
    <property type="project" value="UniProtKB-KW"/>
</dbReference>
<dbReference type="Pfam" id="PF01715">
    <property type="entry name" value="IPPT"/>
    <property type="match status" value="8"/>
</dbReference>
<proteinExistence type="inferred from homology"/>
<dbReference type="InterPro" id="IPR039657">
    <property type="entry name" value="Dimethylallyltransferase"/>
</dbReference>
<dbReference type="GO" id="GO:0005739">
    <property type="term" value="C:mitochondrion"/>
    <property type="evidence" value="ECO:0007669"/>
    <property type="project" value="TreeGrafter"/>
</dbReference>
<dbReference type="PANTHER" id="PTHR11088:SF73">
    <property type="entry name" value="PHOSPHORIBULOKINASE_URIDINE KINASE DOMAIN-CONTAINING PROTEIN"/>
    <property type="match status" value="1"/>
</dbReference>
<keyword evidence="5" id="KW-0067">ATP-binding</keyword>
<dbReference type="InterPro" id="IPR018022">
    <property type="entry name" value="IPT"/>
</dbReference>
<protein>
    <recommendedName>
        <fullName evidence="8">ATP binding protein</fullName>
    </recommendedName>
</protein>
<dbReference type="GO" id="GO:0009691">
    <property type="term" value="P:cytokinin biosynthetic process"/>
    <property type="evidence" value="ECO:0007669"/>
    <property type="project" value="UniProtKB-KW"/>
</dbReference>
<dbReference type="PANTHER" id="PTHR11088">
    <property type="entry name" value="TRNA DIMETHYLALLYLTRANSFERASE"/>
    <property type="match status" value="1"/>
</dbReference>